<proteinExistence type="predicted"/>
<reference evidence="2" key="1">
    <citation type="journal article" date="2023" name="Mol. Phylogenet. Evol.">
        <title>Genome-scale phylogeny and comparative genomics of the fungal order Sordariales.</title>
        <authorList>
            <person name="Hensen N."/>
            <person name="Bonometti L."/>
            <person name="Westerberg I."/>
            <person name="Brannstrom I.O."/>
            <person name="Guillou S."/>
            <person name="Cros-Aarteil S."/>
            <person name="Calhoun S."/>
            <person name="Haridas S."/>
            <person name="Kuo A."/>
            <person name="Mondo S."/>
            <person name="Pangilinan J."/>
            <person name="Riley R."/>
            <person name="LaButti K."/>
            <person name="Andreopoulos B."/>
            <person name="Lipzen A."/>
            <person name="Chen C."/>
            <person name="Yan M."/>
            <person name="Daum C."/>
            <person name="Ng V."/>
            <person name="Clum A."/>
            <person name="Steindorff A."/>
            <person name="Ohm R.A."/>
            <person name="Martin F."/>
            <person name="Silar P."/>
            <person name="Natvig D.O."/>
            <person name="Lalanne C."/>
            <person name="Gautier V."/>
            <person name="Ament-Velasquez S.L."/>
            <person name="Kruys A."/>
            <person name="Hutchinson M.I."/>
            <person name="Powell A.J."/>
            <person name="Barry K."/>
            <person name="Miller A.N."/>
            <person name="Grigoriev I.V."/>
            <person name="Debuchy R."/>
            <person name="Gladieux P."/>
            <person name="Hiltunen Thoren M."/>
            <person name="Johannesson H."/>
        </authorList>
    </citation>
    <scope>NUCLEOTIDE SEQUENCE</scope>
    <source>
        <strain evidence="2">PSN243</strain>
    </source>
</reference>
<dbReference type="AlphaFoldDB" id="A0AAV9GM59"/>
<gene>
    <name evidence="2" type="ORF">QBC34DRAFT_407334</name>
</gene>
<reference evidence="2" key="2">
    <citation type="submission" date="2023-05" db="EMBL/GenBank/DDBJ databases">
        <authorList>
            <consortium name="Lawrence Berkeley National Laboratory"/>
            <person name="Steindorff A."/>
            <person name="Hensen N."/>
            <person name="Bonometti L."/>
            <person name="Westerberg I."/>
            <person name="Brannstrom I.O."/>
            <person name="Guillou S."/>
            <person name="Cros-Aarteil S."/>
            <person name="Calhoun S."/>
            <person name="Haridas S."/>
            <person name="Kuo A."/>
            <person name="Mondo S."/>
            <person name="Pangilinan J."/>
            <person name="Riley R."/>
            <person name="Labutti K."/>
            <person name="Andreopoulos B."/>
            <person name="Lipzen A."/>
            <person name="Chen C."/>
            <person name="Yanf M."/>
            <person name="Daum C."/>
            <person name="Ng V."/>
            <person name="Clum A."/>
            <person name="Ohm R."/>
            <person name="Martin F."/>
            <person name="Silar P."/>
            <person name="Natvig D."/>
            <person name="Lalanne C."/>
            <person name="Gautier V."/>
            <person name="Ament-Velasquez S.L."/>
            <person name="Kruys A."/>
            <person name="Hutchinson M.I."/>
            <person name="Powell A.J."/>
            <person name="Barry K."/>
            <person name="Miller A.N."/>
            <person name="Grigoriev I.V."/>
            <person name="Debuchy R."/>
            <person name="Gladieux P."/>
            <person name="Thoren M.H."/>
            <person name="Johannesson H."/>
        </authorList>
    </citation>
    <scope>NUCLEOTIDE SEQUENCE</scope>
    <source>
        <strain evidence="2">PSN243</strain>
    </source>
</reference>
<evidence type="ECO:0000313" key="2">
    <source>
        <dbReference type="EMBL" id="KAK4448378.1"/>
    </source>
</evidence>
<sequence>MDAFRSKHTPSSSSSREEEINCSRLAEHPAVRAHLSSQRRMHGSMSAERFLSLWDSIVMGGVLGIPGTTSLGANLGQALARKLNIKTGKERETTVRLPCGKVVVAILAHMIREGIEINDTDQFDEGCVLRCTVPTSASTFEGDLEVRIGRLGQGKTELIAKVTFHQKYDWGRANRVLEKLFSAAQGGI</sequence>
<feature type="region of interest" description="Disordered" evidence="1">
    <location>
        <begin position="1"/>
        <end position="20"/>
    </location>
</feature>
<protein>
    <submittedName>
        <fullName evidence="2">Uncharacterized protein</fullName>
    </submittedName>
</protein>
<dbReference type="EMBL" id="MU865943">
    <property type="protein sequence ID" value="KAK4448378.1"/>
    <property type="molecule type" value="Genomic_DNA"/>
</dbReference>
<accession>A0AAV9GM59</accession>
<comment type="caution">
    <text evidence="2">The sequence shown here is derived from an EMBL/GenBank/DDBJ whole genome shotgun (WGS) entry which is preliminary data.</text>
</comment>
<dbReference type="Proteomes" id="UP001321760">
    <property type="component" value="Unassembled WGS sequence"/>
</dbReference>
<name>A0AAV9GM59_9PEZI</name>
<evidence type="ECO:0000256" key="1">
    <source>
        <dbReference type="SAM" id="MobiDB-lite"/>
    </source>
</evidence>
<keyword evidence="3" id="KW-1185">Reference proteome</keyword>
<organism evidence="2 3">
    <name type="scientific">Podospora aff. communis PSN243</name>
    <dbReference type="NCBI Taxonomy" id="3040156"/>
    <lineage>
        <taxon>Eukaryota</taxon>
        <taxon>Fungi</taxon>
        <taxon>Dikarya</taxon>
        <taxon>Ascomycota</taxon>
        <taxon>Pezizomycotina</taxon>
        <taxon>Sordariomycetes</taxon>
        <taxon>Sordariomycetidae</taxon>
        <taxon>Sordariales</taxon>
        <taxon>Podosporaceae</taxon>
        <taxon>Podospora</taxon>
    </lineage>
</organism>
<evidence type="ECO:0000313" key="3">
    <source>
        <dbReference type="Proteomes" id="UP001321760"/>
    </source>
</evidence>